<name>A0A1B0CCS5_LUTLO</name>
<dbReference type="AlphaFoldDB" id="A0A1B0CCS5"/>
<dbReference type="InterPro" id="IPR005172">
    <property type="entry name" value="CRC"/>
</dbReference>
<organism evidence="6 7">
    <name type="scientific">Lutzomyia longipalpis</name>
    <name type="common">Sand fly</name>
    <dbReference type="NCBI Taxonomy" id="7200"/>
    <lineage>
        <taxon>Eukaryota</taxon>
        <taxon>Metazoa</taxon>
        <taxon>Ecdysozoa</taxon>
        <taxon>Arthropoda</taxon>
        <taxon>Hexapoda</taxon>
        <taxon>Insecta</taxon>
        <taxon>Pterygota</taxon>
        <taxon>Neoptera</taxon>
        <taxon>Endopterygota</taxon>
        <taxon>Diptera</taxon>
        <taxon>Nematocera</taxon>
        <taxon>Psychodoidea</taxon>
        <taxon>Psychodidae</taxon>
        <taxon>Lutzomyia</taxon>
        <taxon>Lutzomyia</taxon>
    </lineage>
</organism>
<feature type="domain" description="CRC" evidence="5">
    <location>
        <begin position="410"/>
        <end position="524"/>
    </location>
</feature>
<sequence>MDTSDDNEQIEELIYSEEGEEYEEETVDILQAEEEEEQLEEDYEDEEEEANTSQVIATDGGSMKNYLCIKSSAGTTIPVQVKSVPTIRNQAIASQVQRLMGKQVTIVSKTVPSPATPVTIASRPQQLSGQRIALQSGAKKIVTISPSTQQQYKVVSSSGTPTYLSKVKTLGTSPGQKIIVKTSPGAMGSKISGTFIDMAGSGQKQIIHSSPNIINLGASSSQIQSRPTPTMKAINVSNKVQVVRVINPKTQQQSLQKIVLASPQKIKTEPGTSGATAPPKLVIQGKNGQCFYVATSQSKPTATKYTIENKASTSQSRNPVPASKIVLDKDKLKVVFPEPTILNSSVATNSKSFPVHVFTSRSNVTPGTNTTVTNVRNFSNKPIITERKVEIKEKIDIEKLLEGQGLGDGKRRPCNCTRSQCLKLYCECFANGEFCKNCNCKECYNSLEHEDERQKAIRLCLDRNPNAFRPKIGKFSEEDAIRRQHNKGCNCKRSGCLKNYCECYEAKISCSNNCKCFGCRNVEGYFPTDDGTPVSGMKRPSQELEALCSPRKQACNFMTPDVVEASIQCMIAQADDCQKSNVPFLLTEKMILEEFGRCLAEIIDFSFNNTD</sequence>
<feature type="region of interest" description="Disordered" evidence="4">
    <location>
        <begin position="1"/>
        <end position="23"/>
    </location>
</feature>
<accession>A0A1B0CCS5</accession>
<reference evidence="6" key="1">
    <citation type="submission" date="2020-05" db="UniProtKB">
        <authorList>
            <consortium name="EnsemblMetazoa"/>
        </authorList>
    </citation>
    <scope>IDENTIFICATION</scope>
    <source>
        <strain evidence="6">Jacobina</strain>
    </source>
</reference>
<dbReference type="Proteomes" id="UP000092461">
    <property type="component" value="Unassembled WGS sequence"/>
</dbReference>
<evidence type="ECO:0000313" key="6">
    <source>
        <dbReference type="EnsemblMetazoa" id="LLOJ002143-PA"/>
    </source>
</evidence>
<proteinExistence type="inferred from homology"/>
<evidence type="ECO:0000256" key="2">
    <source>
        <dbReference type="ARBA" id="ARBA00007267"/>
    </source>
</evidence>
<evidence type="ECO:0000259" key="5">
    <source>
        <dbReference type="PROSITE" id="PS51634"/>
    </source>
</evidence>
<dbReference type="Pfam" id="PF03638">
    <property type="entry name" value="TCR"/>
    <property type="match status" value="2"/>
</dbReference>
<comment type="similarity">
    <text evidence="2">Belongs to the lin-54 family.</text>
</comment>
<dbReference type="PANTHER" id="PTHR12446">
    <property type="entry name" value="TESMIN/TSO1-RELATED"/>
    <property type="match status" value="1"/>
</dbReference>
<dbReference type="GO" id="GO:0006355">
    <property type="term" value="P:regulation of DNA-templated transcription"/>
    <property type="evidence" value="ECO:0007669"/>
    <property type="project" value="TreeGrafter"/>
</dbReference>
<dbReference type="PROSITE" id="PS51634">
    <property type="entry name" value="CRC"/>
    <property type="match status" value="1"/>
</dbReference>
<keyword evidence="3" id="KW-0539">Nucleus</keyword>
<evidence type="ECO:0000256" key="1">
    <source>
        <dbReference type="ARBA" id="ARBA00004123"/>
    </source>
</evidence>
<evidence type="ECO:0000256" key="4">
    <source>
        <dbReference type="SAM" id="MobiDB-lite"/>
    </source>
</evidence>
<dbReference type="EnsemblMetazoa" id="LLOJ002143-RA">
    <property type="protein sequence ID" value="LLOJ002143-PA"/>
    <property type="gene ID" value="LLOJ002143"/>
</dbReference>
<keyword evidence="7" id="KW-1185">Reference proteome</keyword>
<evidence type="ECO:0000313" key="7">
    <source>
        <dbReference type="Proteomes" id="UP000092461"/>
    </source>
</evidence>
<dbReference type="EMBL" id="AJWK01007063">
    <property type="status" value="NOT_ANNOTATED_CDS"/>
    <property type="molecule type" value="Genomic_DNA"/>
</dbReference>
<dbReference type="PANTHER" id="PTHR12446:SF34">
    <property type="entry name" value="PROTEIN LIN-54 HOMOLOG"/>
    <property type="match status" value="1"/>
</dbReference>
<dbReference type="GO" id="GO:0005634">
    <property type="term" value="C:nucleus"/>
    <property type="evidence" value="ECO:0007669"/>
    <property type="project" value="UniProtKB-SubCell"/>
</dbReference>
<evidence type="ECO:0000256" key="3">
    <source>
        <dbReference type="ARBA" id="ARBA00023242"/>
    </source>
</evidence>
<dbReference type="VEuPathDB" id="VectorBase:LLONM1_002915"/>
<dbReference type="InterPro" id="IPR033467">
    <property type="entry name" value="Tesmin/TSO1-like_CXC"/>
</dbReference>
<dbReference type="SMART" id="SM01114">
    <property type="entry name" value="CXC"/>
    <property type="match status" value="2"/>
</dbReference>
<dbReference type="InterPro" id="IPR028307">
    <property type="entry name" value="Lin-54_fam"/>
</dbReference>
<dbReference type="VEuPathDB" id="VectorBase:LLOJ002143"/>
<protein>
    <recommendedName>
        <fullName evidence="5">CRC domain-containing protein</fullName>
    </recommendedName>
</protein>
<comment type="subcellular location">
    <subcellularLocation>
        <location evidence="1">Nucleus</location>
    </subcellularLocation>
</comment>